<dbReference type="AlphaFoldDB" id="A0A7K3RNL3"/>
<dbReference type="Proteomes" id="UP000469670">
    <property type="component" value="Unassembled WGS sequence"/>
</dbReference>
<protein>
    <submittedName>
        <fullName evidence="3">Toll/interleukin-1 receptor domain-containing protein</fullName>
    </submittedName>
</protein>
<gene>
    <name evidence="3" type="ORF">G3I50_00760</name>
</gene>
<evidence type="ECO:0000313" key="4">
    <source>
        <dbReference type="Proteomes" id="UP000469670"/>
    </source>
</evidence>
<dbReference type="RefSeq" id="WP_164199030.1">
    <property type="nucleotide sequence ID" value="NZ_JAAGMP010000027.1"/>
</dbReference>
<accession>A0A7K3RNL3</accession>
<evidence type="ECO:0000259" key="2">
    <source>
        <dbReference type="Pfam" id="PF13676"/>
    </source>
</evidence>
<keyword evidence="3" id="KW-0675">Receptor</keyword>
<dbReference type="EMBL" id="JAAGMP010000027">
    <property type="protein sequence ID" value="NEC16814.1"/>
    <property type="molecule type" value="Genomic_DNA"/>
</dbReference>
<comment type="caution">
    <text evidence="3">The sequence shown here is derived from an EMBL/GenBank/DDBJ whole genome shotgun (WGS) entry which is preliminary data.</text>
</comment>
<organism evidence="3 4">
    <name type="scientific">Streptomyces parvus</name>
    <dbReference type="NCBI Taxonomy" id="66428"/>
    <lineage>
        <taxon>Bacteria</taxon>
        <taxon>Bacillati</taxon>
        <taxon>Actinomycetota</taxon>
        <taxon>Actinomycetes</taxon>
        <taxon>Kitasatosporales</taxon>
        <taxon>Streptomycetaceae</taxon>
        <taxon>Streptomyces</taxon>
    </lineage>
</organism>
<dbReference type="GO" id="GO:0007165">
    <property type="term" value="P:signal transduction"/>
    <property type="evidence" value="ECO:0007669"/>
    <property type="project" value="InterPro"/>
</dbReference>
<dbReference type="Pfam" id="PF13676">
    <property type="entry name" value="TIR_2"/>
    <property type="match status" value="1"/>
</dbReference>
<dbReference type="InterPro" id="IPR000157">
    <property type="entry name" value="TIR_dom"/>
</dbReference>
<evidence type="ECO:0000256" key="1">
    <source>
        <dbReference type="SAM" id="MobiDB-lite"/>
    </source>
</evidence>
<dbReference type="Gene3D" id="3.40.50.10140">
    <property type="entry name" value="Toll/interleukin-1 receptor homology (TIR) domain"/>
    <property type="match status" value="1"/>
</dbReference>
<proteinExistence type="predicted"/>
<sequence>MPRVFLSFRKRDSRWMRERVYRALSDRLGAEEIFKSSESIPPGADFAEVLVSQAAACKLMCVLIGPEWLDARNEDGVRLLDRDHDWVRAEIATALRAGNRVVPVLLGDATMLPDASELPAEIAELGRLQFLRVPETHLPDGLEQLGDALAAALLPGAAADPGPGAAPTEEPGPPTTMTAHVSGGGSAYQAARDQTINLT</sequence>
<feature type="compositionally biased region" description="Low complexity" evidence="1">
    <location>
        <begin position="156"/>
        <end position="169"/>
    </location>
</feature>
<dbReference type="SUPFAM" id="SSF52200">
    <property type="entry name" value="Toll/Interleukin receptor TIR domain"/>
    <property type="match status" value="1"/>
</dbReference>
<feature type="region of interest" description="Disordered" evidence="1">
    <location>
        <begin position="156"/>
        <end position="199"/>
    </location>
</feature>
<name>A0A7K3RNL3_9ACTN</name>
<feature type="domain" description="TIR" evidence="2">
    <location>
        <begin position="4"/>
        <end position="114"/>
    </location>
</feature>
<evidence type="ECO:0000313" key="3">
    <source>
        <dbReference type="EMBL" id="NEC16814.1"/>
    </source>
</evidence>
<dbReference type="InterPro" id="IPR035897">
    <property type="entry name" value="Toll_tir_struct_dom_sf"/>
</dbReference>
<reference evidence="3 4" key="1">
    <citation type="submission" date="2020-01" db="EMBL/GenBank/DDBJ databases">
        <title>Insect and environment-associated Actinomycetes.</title>
        <authorList>
            <person name="Currrie C."/>
            <person name="Chevrette M."/>
            <person name="Carlson C."/>
            <person name="Stubbendieck R."/>
            <person name="Wendt-Pienkowski E."/>
        </authorList>
    </citation>
    <scope>NUCLEOTIDE SEQUENCE [LARGE SCALE GENOMIC DNA]</scope>
    <source>
        <strain evidence="3 4">SID7590</strain>
    </source>
</reference>